<dbReference type="GO" id="GO:0030855">
    <property type="term" value="P:epithelial cell differentiation"/>
    <property type="evidence" value="ECO:0007669"/>
    <property type="project" value="UniProtKB-ARBA"/>
</dbReference>
<reference evidence="9" key="2">
    <citation type="submission" date="2025-08" db="UniProtKB">
        <authorList>
            <consortium name="RefSeq"/>
        </authorList>
    </citation>
    <scope>IDENTIFICATION</scope>
    <source>
        <tissue evidence="9">Blood</tissue>
    </source>
</reference>
<dbReference type="FunFam" id="2.10.25.10:FF:000038">
    <property type="entry name" value="Fibrillin 2"/>
    <property type="match status" value="2"/>
</dbReference>
<evidence type="ECO:0000256" key="3">
    <source>
        <dbReference type="ARBA" id="ARBA00022737"/>
    </source>
</evidence>
<dbReference type="InterPro" id="IPR009030">
    <property type="entry name" value="Growth_fac_rcpt_cys_sf"/>
</dbReference>
<sequence>MSRLYLLFLSVLLAELNDETAAENCAPGFRVSDMSCIDEDECEDEPCGKSATCFNTQGSYYCQCVTGFWINKDKVNFTADEAVECRDINECRELNNICGPNTECSNSAGSFYCTCLPDFMASNGQERFNASQSVTCKDTRSGSKSSAGLQHFNPTLPTFLPVILWMLMIYQ</sequence>
<evidence type="ECO:0000259" key="7">
    <source>
        <dbReference type="PROSITE" id="PS50026"/>
    </source>
</evidence>
<keyword evidence="2 6" id="KW-0732">Signal</keyword>
<evidence type="ECO:0000256" key="5">
    <source>
        <dbReference type="PROSITE-ProRule" id="PRU00076"/>
    </source>
</evidence>
<dbReference type="Proteomes" id="UP000221080">
    <property type="component" value="Chromosome 24"/>
</dbReference>
<dbReference type="InterPro" id="IPR000152">
    <property type="entry name" value="EGF-type_Asp/Asn_hydroxyl_site"/>
</dbReference>
<dbReference type="PROSITE" id="PS01187">
    <property type="entry name" value="EGF_CA"/>
    <property type="match status" value="2"/>
</dbReference>
<evidence type="ECO:0000313" key="9">
    <source>
        <dbReference type="RefSeq" id="XP_053531034.1"/>
    </source>
</evidence>
<dbReference type="PANTHER" id="PTHR24034">
    <property type="entry name" value="EGF-LIKE DOMAIN-CONTAINING PROTEIN"/>
    <property type="match status" value="1"/>
</dbReference>
<evidence type="ECO:0000256" key="4">
    <source>
        <dbReference type="ARBA" id="ARBA00023157"/>
    </source>
</evidence>
<keyword evidence="8" id="KW-1185">Reference proteome</keyword>
<name>A0A9F7TFI3_ICTPU</name>
<comment type="caution">
    <text evidence="5">Lacks conserved residue(s) required for the propagation of feature annotation.</text>
</comment>
<keyword evidence="1 5" id="KW-0245">EGF-like domain</keyword>
<keyword evidence="9" id="KW-0675">Receptor</keyword>
<dbReference type="InterPro" id="IPR050751">
    <property type="entry name" value="ECM_structural_protein"/>
</dbReference>
<evidence type="ECO:0000256" key="2">
    <source>
        <dbReference type="ARBA" id="ARBA00022729"/>
    </source>
</evidence>
<feature type="chain" id="PRO_5039905442" evidence="6">
    <location>
        <begin position="23"/>
        <end position="171"/>
    </location>
</feature>
<organism evidence="8 9">
    <name type="scientific">Ictalurus punctatus</name>
    <name type="common">Channel catfish</name>
    <name type="synonym">Silurus punctatus</name>
    <dbReference type="NCBI Taxonomy" id="7998"/>
    <lineage>
        <taxon>Eukaryota</taxon>
        <taxon>Metazoa</taxon>
        <taxon>Chordata</taxon>
        <taxon>Craniata</taxon>
        <taxon>Vertebrata</taxon>
        <taxon>Euteleostomi</taxon>
        <taxon>Actinopterygii</taxon>
        <taxon>Neopterygii</taxon>
        <taxon>Teleostei</taxon>
        <taxon>Ostariophysi</taxon>
        <taxon>Siluriformes</taxon>
        <taxon>Ictaluridae</taxon>
        <taxon>Ictalurus</taxon>
    </lineage>
</organism>
<dbReference type="AlphaFoldDB" id="A0A9F7TFI3"/>
<dbReference type="RefSeq" id="XP_053531034.1">
    <property type="nucleotide sequence ID" value="XM_053675059.1"/>
</dbReference>
<dbReference type="CDD" id="cd00054">
    <property type="entry name" value="EGF_CA"/>
    <property type="match status" value="2"/>
</dbReference>
<dbReference type="SUPFAM" id="SSF57184">
    <property type="entry name" value="Growth factor receptor domain"/>
    <property type="match status" value="1"/>
</dbReference>
<evidence type="ECO:0000256" key="6">
    <source>
        <dbReference type="SAM" id="SignalP"/>
    </source>
</evidence>
<dbReference type="Pfam" id="PF07645">
    <property type="entry name" value="EGF_CA"/>
    <property type="match status" value="2"/>
</dbReference>
<protein>
    <submittedName>
        <fullName evidence="9">Adhesion G protein-coupled receptor E1</fullName>
    </submittedName>
</protein>
<dbReference type="GeneID" id="108256886"/>
<keyword evidence="3" id="KW-0677">Repeat</keyword>
<feature type="signal peptide" evidence="6">
    <location>
        <begin position="1"/>
        <end position="22"/>
    </location>
</feature>
<dbReference type="SMART" id="SM00179">
    <property type="entry name" value="EGF_CA"/>
    <property type="match status" value="2"/>
</dbReference>
<dbReference type="SMART" id="SM00181">
    <property type="entry name" value="EGF"/>
    <property type="match status" value="2"/>
</dbReference>
<evidence type="ECO:0000256" key="1">
    <source>
        <dbReference type="ARBA" id="ARBA00022536"/>
    </source>
</evidence>
<dbReference type="KEGG" id="ipu:108256886"/>
<evidence type="ECO:0000313" key="8">
    <source>
        <dbReference type="Proteomes" id="UP000221080"/>
    </source>
</evidence>
<dbReference type="InterPro" id="IPR018097">
    <property type="entry name" value="EGF_Ca-bd_CS"/>
</dbReference>
<dbReference type="PROSITE" id="PS00010">
    <property type="entry name" value="ASX_HYDROXYL"/>
    <property type="match status" value="2"/>
</dbReference>
<dbReference type="InterPro" id="IPR049883">
    <property type="entry name" value="NOTCH1_EGF-like"/>
</dbReference>
<dbReference type="InterPro" id="IPR001881">
    <property type="entry name" value="EGF-like_Ca-bd_dom"/>
</dbReference>
<proteinExistence type="predicted"/>
<dbReference type="Gene3D" id="2.10.25.10">
    <property type="entry name" value="Laminin"/>
    <property type="match status" value="2"/>
</dbReference>
<dbReference type="OrthoDB" id="4405280at2759"/>
<dbReference type="InterPro" id="IPR000742">
    <property type="entry name" value="EGF"/>
</dbReference>
<dbReference type="PANTHER" id="PTHR24034:SF89">
    <property type="entry name" value="COMPLEMENT COMPONENT C1Q RECEPTOR"/>
    <property type="match status" value="1"/>
</dbReference>
<feature type="domain" description="EGF-like" evidence="7">
    <location>
        <begin position="87"/>
        <end position="125"/>
    </location>
</feature>
<dbReference type="GO" id="GO:0005509">
    <property type="term" value="F:calcium ion binding"/>
    <property type="evidence" value="ECO:0007669"/>
    <property type="project" value="InterPro"/>
</dbReference>
<dbReference type="PROSITE" id="PS50026">
    <property type="entry name" value="EGF_3"/>
    <property type="match status" value="2"/>
</dbReference>
<reference evidence="8" key="1">
    <citation type="journal article" date="2016" name="Nat. Commun.">
        <title>The channel catfish genome sequence provides insights into the evolution of scale formation in teleosts.</title>
        <authorList>
            <person name="Liu Z."/>
            <person name="Liu S."/>
            <person name="Yao J."/>
            <person name="Bao L."/>
            <person name="Zhang J."/>
            <person name="Li Y."/>
            <person name="Jiang C."/>
            <person name="Sun L."/>
            <person name="Wang R."/>
            <person name="Zhang Y."/>
            <person name="Zhou T."/>
            <person name="Zeng Q."/>
            <person name="Fu Q."/>
            <person name="Gao S."/>
            <person name="Li N."/>
            <person name="Koren S."/>
            <person name="Jiang Y."/>
            <person name="Zimin A."/>
            <person name="Xu P."/>
            <person name="Phillippy A.M."/>
            <person name="Geng X."/>
            <person name="Song L."/>
            <person name="Sun F."/>
            <person name="Li C."/>
            <person name="Wang X."/>
            <person name="Chen A."/>
            <person name="Jin Y."/>
            <person name="Yuan Z."/>
            <person name="Yang Y."/>
            <person name="Tan S."/>
            <person name="Peatman E."/>
            <person name="Lu J."/>
            <person name="Qin Z."/>
            <person name="Dunham R."/>
            <person name="Li Z."/>
            <person name="Sonstegard T."/>
            <person name="Feng J."/>
            <person name="Danzmann R.G."/>
            <person name="Schroeder S."/>
            <person name="Scheffler B."/>
            <person name="Duke M.V."/>
            <person name="Ballard L."/>
            <person name="Kucuktas H."/>
            <person name="Kaltenboeck L."/>
            <person name="Liu H."/>
            <person name="Armbruster J."/>
            <person name="Xie Y."/>
            <person name="Kirby M.L."/>
            <person name="Tian Y."/>
            <person name="Flanagan M.E."/>
            <person name="Mu W."/>
            <person name="Waldbieser G.C."/>
        </authorList>
    </citation>
    <scope>NUCLEOTIDE SEQUENCE [LARGE SCALE GENOMIC DNA]</scope>
    <source>
        <strain evidence="8">SDA103</strain>
    </source>
</reference>
<feature type="domain" description="EGF-like" evidence="7">
    <location>
        <begin position="38"/>
        <end position="71"/>
    </location>
</feature>
<keyword evidence="4" id="KW-1015">Disulfide bond</keyword>
<gene>
    <name evidence="9" type="primary">LOC108256886</name>
</gene>
<accession>A0A9F7TFI3</accession>